<comment type="caution">
    <text evidence="1">The sequence shown here is derived from an EMBL/GenBank/DDBJ whole genome shotgun (WGS) entry which is preliminary data.</text>
</comment>
<dbReference type="EMBL" id="LJOW01000339">
    <property type="protein sequence ID" value="OBQ36025.1"/>
    <property type="molecule type" value="Genomic_DNA"/>
</dbReference>
<gene>
    <name evidence="1" type="ORF">AN484_25935</name>
</gene>
<dbReference type="AlphaFoldDB" id="A0A1B7WFZ0"/>
<organism evidence="1 2">
    <name type="scientific">Aphanizomenon flos-aquae WA102</name>
    <dbReference type="NCBI Taxonomy" id="1710896"/>
    <lineage>
        <taxon>Bacteria</taxon>
        <taxon>Bacillati</taxon>
        <taxon>Cyanobacteriota</taxon>
        <taxon>Cyanophyceae</taxon>
        <taxon>Nostocales</taxon>
        <taxon>Aphanizomenonaceae</taxon>
        <taxon>Aphanizomenon</taxon>
    </lineage>
</organism>
<reference evidence="1 2" key="1">
    <citation type="submission" date="2015-09" db="EMBL/GenBank/DDBJ databases">
        <title>Aphanizomenon flos-aquae WA102.</title>
        <authorList>
            <person name="Driscoll C."/>
        </authorList>
    </citation>
    <scope>NUCLEOTIDE SEQUENCE [LARGE SCALE GENOMIC DNA]</scope>
    <source>
        <strain evidence="1">WA102</strain>
    </source>
</reference>
<name>A0A1B7WFZ0_APHFL</name>
<proteinExistence type="predicted"/>
<evidence type="ECO:0000313" key="2">
    <source>
        <dbReference type="Proteomes" id="UP000092093"/>
    </source>
</evidence>
<accession>A0A1B7WFZ0</accession>
<dbReference type="Proteomes" id="UP000092093">
    <property type="component" value="Unassembled WGS sequence"/>
</dbReference>
<sequence>MAAAPLGLYATLEAMVPDAAGQAPALDDPRLLPGSQHGTGHSAVVHLVGGSHDPPGQWAIIAQDWQGRLPENRMKVLLWPLAHHYQLPGLAYDVGGLDLPRHQGGCGLHVHVPLGVLDEDGLRCAHGQ</sequence>
<protein>
    <submittedName>
        <fullName evidence="1">Uncharacterized protein</fullName>
    </submittedName>
</protein>
<evidence type="ECO:0000313" key="1">
    <source>
        <dbReference type="EMBL" id="OBQ36025.1"/>
    </source>
</evidence>